<dbReference type="Gene3D" id="1.10.287.130">
    <property type="match status" value="1"/>
</dbReference>
<evidence type="ECO:0000256" key="5">
    <source>
        <dbReference type="ARBA" id="ARBA00022553"/>
    </source>
</evidence>
<organism evidence="18 19">
    <name type="scientific">Granulosicoccus antarcticus IMCC3135</name>
    <dbReference type="NCBI Taxonomy" id="1192854"/>
    <lineage>
        <taxon>Bacteria</taxon>
        <taxon>Pseudomonadati</taxon>
        <taxon>Pseudomonadota</taxon>
        <taxon>Gammaproteobacteria</taxon>
        <taxon>Chromatiales</taxon>
        <taxon>Granulosicoccaceae</taxon>
        <taxon>Granulosicoccus</taxon>
    </lineage>
</organism>
<dbReference type="SUPFAM" id="SSF47384">
    <property type="entry name" value="Homodimeric domain of signal transducing histidine kinase"/>
    <property type="match status" value="1"/>
</dbReference>
<feature type="transmembrane region" description="Helical" evidence="15">
    <location>
        <begin position="319"/>
        <end position="343"/>
    </location>
</feature>
<evidence type="ECO:0000256" key="15">
    <source>
        <dbReference type="SAM" id="Phobius"/>
    </source>
</evidence>
<evidence type="ECO:0000256" key="2">
    <source>
        <dbReference type="ARBA" id="ARBA00004141"/>
    </source>
</evidence>
<dbReference type="Proteomes" id="UP000250079">
    <property type="component" value="Chromosome"/>
</dbReference>
<dbReference type="InterPro" id="IPR036890">
    <property type="entry name" value="HATPase_C_sf"/>
</dbReference>
<dbReference type="InterPro" id="IPR005467">
    <property type="entry name" value="His_kinase_dom"/>
</dbReference>
<evidence type="ECO:0000256" key="10">
    <source>
        <dbReference type="ARBA" id="ARBA00022840"/>
    </source>
</evidence>
<dbReference type="CDD" id="cd00082">
    <property type="entry name" value="HisKA"/>
    <property type="match status" value="1"/>
</dbReference>
<dbReference type="SUPFAM" id="SSF55874">
    <property type="entry name" value="ATPase domain of HSP90 chaperone/DNA topoisomerase II/histidine kinase"/>
    <property type="match status" value="1"/>
</dbReference>
<feature type="transmembrane region" description="Helical" evidence="15">
    <location>
        <begin position="274"/>
        <end position="299"/>
    </location>
</feature>
<evidence type="ECO:0000256" key="9">
    <source>
        <dbReference type="ARBA" id="ARBA00022777"/>
    </source>
</evidence>
<dbReference type="SMART" id="SM00387">
    <property type="entry name" value="HATPase_c"/>
    <property type="match status" value="1"/>
</dbReference>
<dbReference type="CDD" id="cd00130">
    <property type="entry name" value="PAS"/>
    <property type="match status" value="1"/>
</dbReference>
<dbReference type="CDD" id="cd10322">
    <property type="entry name" value="SLC5sbd"/>
    <property type="match status" value="1"/>
</dbReference>
<dbReference type="KEGG" id="gai:IMCC3135_26235"/>
<evidence type="ECO:0000256" key="7">
    <source>
        <dbReference type="ARBA" id="ARBA00022692"/>
    </source>
</evidence>
<comment type="subcellular location">
    <subcellularLocation>
        <location evidence="2">Membrane</location>
        <topology evidence="2">Multi-pass membrane protein</topology>
    </subcellularLocation>
</comment>
<dbReference type="PROSITE" id="PS50112">
    <property type="entry name" value="PAS"/>
    <property type="match status" value="1"/>
</dbReference>
<dbReference type="OrthoDB" id="9764438at2"/>
<feature type="transmembrane region" description="Helical" evidence="15">
    <location>
        <begin position="397"/>
        <end position="421"/>
    </location>
</feature>
<dbReference type="RefSeq" id="WP_088920233.1">
    <property type="nucleotide sequence ID" value="NZ_CP018632.1"/>
</dbReference>
<evidence type="ECO:0000256" key="1">
    <source>
        <dbReference type="ARBA" id="ARBA00000085"/>
    </source>
</evidence>
<feature type="transmembrane region" description="Helical" evidence="15">
    <location>
        <begin position="428"/>
        <end position="449"/>
    </location>
</feature>
<dbReference type="GO" id="GO:0022857">
    <property type="term" value="F:transmembrane transporter activity"/>
    <property type="evidence" value="ECO:0007669"/>
    <property type="project" value="InterPro"/>
</dbReference>
<dbReference type="GO" id="GO:0005524">
    <property type="term" value="F:ATP binding"/>
    <property type="evidence" value="ECO:0007669"/>
    <property type="project" value="UniProtKB-KW"/>
</dbReference>
<evidence type="ECO:0000256" key="8">
    <source>
        <dbReference type="ARBA" id="ARBA00022741"/>
    </source>
</evidence>
<dbReference type="EMBL" id="CP018632">
    <property type="protein sequence ID" value="ASJ75302.1"/>
    <property type="molecule type" value="Genomic_DNA"/>
</dbReference>
<feature type="transmembrane region" description="Helical" evidence="15">
    <location>
        <begin position="6"/>
        <end position="26"/>
    </location>
</feature>
<evidence type="ECO:0000259" key="16">
    <source>
        <dbReference type="PROSITE" id="PS50109"/>
    </source>
</evidence>
<evidence type="ECO:0000256" key="4">
    <source>
        <dbReference type="ARBA" id="ARBA00012438"/>
    </source>
</evidence>
<evidence type="ECO:0000313" key="18">
    <source>
        <dbReference type="EMBL" id="ASJ75302.1"/>
    </source>
</evidence>
<evidence type="ECO:0000259" key="17">
    <source>
        <dbReference type="PROSITE" id="PS50112"/>
    </source>
</evidence>
<dbReference type="InterPro" id="IPR000014">
    <property type="entry name" value="PAS"/>
</dbReference>
<keyword evidence="7 15" id="KW-0812">Transmembrane</keyword>
<dbReference type="InterPro" id="IPR036097">
    <property type="entry name" value="HisK_dim/P_sf"/>
</dbReference>
<reference evidence="18 19" key="1">
    <citation type="submission" date="2016-12" db="EMBL/GenBank/DDBJ databases">
        <authorList>
            <person name="Song W.-J."/>
            <person name="Kurnit D.M."/>
        </authorList>
    </citation>
    <scope>NUCLEOTIDE SEQUENCE [LARGE SCALE GENOMIC DNA]</scope>
    <source>
        <strain evidence="18 19">IMCC3135</strain>
    </source>
</reference>
<feature type="transmembrane region" description="Helical" evidence="15">
    <location>
        <begin position="371"/>
        <end position="391"/>
    </location>
</feature>
<dbReference type="GO" id="GO:0000155">
    <property type="term" value="F:phosphorelay sensor kinase activity"/>
    <property type="evidence" value="ECO:0007669"/>
    <property type="project" value="InterPro"/>
</dbReference>
<dbReference type="PROSITE" id="PS50283">
    <property type="entry name" value="NA_SOLUT_SYMP_3"/>
    <property type="match status" value="1"/>
</dbReference>
<feature type="coiled-coil region" evidence="14">
    <location>
        <begin position="598"/>
        <end position="632"/>
    </location>
</feature>
<dbReference type="SUPFAM" id="SSF55785">
    <property type="entry name" value="PYP-like sensor domain (PAS domain)"/>
    <property type="match status" value="1"/>
</dbReference>
<dbReference type="InterPro" id="IPR001734">
    <property type="entry name" value="Na/solute_symporter"/>
</dbReference>
<feature type="domain" description="Histidine kinase" evidence="16">
    <location>
        <begin position="761"/>
        <end position="974"/>
    </location>
</feature>
<dbReference type="SMART" id="SM00388">
    <property type="entry name" value="HisKA"/>
    <property type="match status" value="1"/>
</dbReference>
<keyword evidence="14" id="KW-0175">Coiled coil</keyword>
<dbReference type="InterPro" id="IPR003594">
    <property type="entry name" value="HATPase_dom"/>
</dbReference>
<keyword evidence="11 15" id="KW-1133">Transmembrane helix</keyword>
<dbReference type="InterPro" id="IPR003661">
    <property type="entry name" value="HisK_dim/P_dom"/>
</dbReference>
<dbReference type="InterPro" id="IPR035965">
    <property type="entry name" value="PAS-like_dom_sf"/>
</dbReference>
<dbReference type="GO" id="GO:0016020">
    <property type="term" value="C:membrane"/>
    <property type="evidence" value="ECO:0007669"/>
    <property type="project" value="UniProtKB-SubCell"/>
</dbReference>
<feature type="domain" description="PAS" evidence="17">
    <location>
        <begin position="622"/>
        <end position="667"/>
    </location>
</feature>
<feature type="transmembrane region" description="Helical" evidence="15">
    <location>
        <begin position="38"/>
        <end position="56"/>
    </location>
</feature>
<dbReference type="Gene3D" id="3.30.565.10">
    <property type="entry name" value="Histidine kinase-like ATPase, C-terminal domain"/>
    <property type="match status" value="1"/>
</dbReference>
<dbReference type="PANTHER" id="PTHR43065:SF10">
    <property type="entry name" value="PEROXIDE STRESS-ACTIVATED HISTIDINE KINASE MAK3"/>
    <property type="match status" value="1"/>
</dbReference>
<evidence type="ECO:0000256" key="3">
    <source>
        <dbReference type="ARBA" id="ARBA00006434"/>
    </source>
</evidence>
<feature type="transmembrane region" description="Helical" evidence="15">
    <location>
        <begin position="153"/>
        <end position="171"/>
    </location>
</feature>
<proteinExistence type="inferred from homology"/>
<dbReference type="AlphaFoldDB" id="A0A2Z2NUR0"/>
<comment type="similarity">
    <text evidence="3">Belongs to the sodium:solute symporter (SSF) (TC 2.A.21) family.</text>
</comment>
<dbReference type="Gene3D" id="1.20.1730.10">
    <property type="entry name" value="Sodium/glucose cotransporter"/>
    <property type="match status" value="1"/>
</dbReference>
<evidence type="ECO:0000256" key="12">
    <source>
        <dbReference type="ARBA" id="ARBA00023012"/>
    </source>
</evidence>
<sequence length="977" mass="107581">MGIDLAFLFAIALSYLGLLFVIAWCTERGWLPDRLVRSPLVYSLSLGVYATSWTYYGSVGLADRSGFAFLNIYLGLTGAFILGPYLLRPILRLCREHQLTSIADLLAFRYGGRATGFAVTLFMLIGILPYISLQIRAVTESIQILSQQAPPNLLALVFCAVITIFAILFGARHLTPREKHRGLVVAIAFESAIKLIAMVIAGLFAVTQVFDSPMAMSQWASKQPEMLNALYSPATTGLWPTLLLLSFCAAFTLPRQYHMTFAENETPRHLNTAYWLFPLYLLILNLPIIPILFAGRFLSLPMESDFYVLGMTLTLGREWLAILVFLGGLSAASAMMIVTTLALSSMCMNHFLLPATLATNRPRDFYRRLLWGRRMIITAIIGAGYGFYIIIELQDGLASLGLISFVAAAQLLPGVFGVLFWPRATQAGFITGLTAGSCVWFLLLILPLIDSRIVPTEWVAPGIDIWTLTTFCTLSINAFLFIVGSLLSQPTDEELAAAQAANEHSALTASGATIAQSVVHYRYALRQALGGRVARDEIDRALQETGIRKDETRRSELRVLHDRLERNLTGLLGPTLAREILRRQPGSHEGLLSNTLDARMLERRLQSSREQMRGLTKQIDDLRQYLQDVLRQLPLGVCSISANGQIYIWNSAMHKLTGIDERDAYDKPLDQLQAPWGLLLSNFALSSDKHQIRRKAFPGDRPVTINLHKADIGADIGMPIGQADALVGQVILMEDRTELDTLEAELAHSERLASIGRLAAGVAHEIGNPLTGIASIAQNLHYEVSDNESAPVIREQTDDILTQVGRINSIVRSLLTFSHADAVTDTPYEVVDVTQRVNEAVRLIKLSPDLRRLSIQTSMPESVLVYGDANLLMQVFVNLVNNACDASPDGATIHVQGFIHDNELTVETIDEGSGVSPEAREQMFEPFFTTKAVGQGTGLGLSLAYSIVANHKGRLRIGDSEQGTRMIVTLPLYNAAS</sequence>
<dbReference type="PANTHER" id="PTHR43065">
    <property type="entry name" value="SENSOR HISTIDINE KINASE"/>
    <property type="match status" value="1"/>
</dbReference>
<dbReference type="InterPro" id="IPR038377">
    <property type="entry name" value="Na/Glc_symporter_sf"/>
</dbReference>
<evidence type="ECO:0000256" key="11">
    <source>
        <dbReference type="ARBA" id="ARBA00022989"/>
    </source>
</evidence>
<dbReference type="Pfam" id="PF02518">
    <property type="entry name" value="HATPase_c"/>
    <property type="match status" value="1"/>
</dbReference>
<dbReference type="SMART" id="SM00091">
    <property type="entry name" value="PAS"/>
    <property type="match status" value="1"/>
</dbReference>
<keyword evidence="6 18" id="KW-0808">Transferase</keyword>
<feature type="transmembrane region" description="Helical" evidence="15">
    <location>
        <begin position="68"/>
        <end position="87"/>
    </location>
</feature>
<comment type="catalytic activity">
    <reaction evidence="1">
        <text>ATP + protein L-histidine = ADP + protein N-phospho-L-histidine.</text>
        <dbReference type="EC" id="2.7.13.3"/>
    </reaction>
</comment>
<feature type="transmembrane region" description="Helical" evidence="15">
    <location>
        <begin position="230"/>
        <end position="253"/>
    </location>
</feature>
<keyword evidence="19" id="KW-1185">Reference proteome</keyword>
<evidence type="ECO:0000256" key="14">
    <source>
        <dbReference type="SAM" id="Coils"/>
    </source>
</evidence>
<keyword evidence="10" id="KW-0067">ATP-binding</keyword>
<feature type="transmembrane region" description="Helical" evidence="15">
    <location>
        <begin position="114"/>
        <end position="133"/>
    </location>
</feature>
<dbReference type="Gene3D" id="3.30.450.20">
    <property type="entry name" value="PAS domain"/>
    <property type="match status" value="1"/>
</dbReference>
<dbReference type="PRINTS" id="PR00344">
    <property type="entry name" value="BCTRLSENSOR"/>
</dbReference>
<feature type="transmembrane region" description="Helical" evidence="15">
    <location>
        <begin position="183"/>
        <end position="210"/>
    </location>
</feature>
<dbReference type="Pfam" id="PF00512">
    <property type="entry name" value="HisKA"/>
    <property type="match status" value="1"/>
</dbReference>
<evidence type="ECO:0000256" key="13">
    <source>
        <dbReference type="ARBA" id="ARBA00023136"/>
    </source>
</evidence>
<dbReference type="EC" id="2.7.13.3" evidence="4"/>
<keyword evidence="8" id="KW-0547">Nucleotide-binding</keyword>
<evidence type="ECO:0000313" key="19">
    <source>
        <dbReference type="Proteomes" id="UP000250079"/>
    </source>
</evidence>
<keyword evidence="9 18" id="KW-0418">Kinase</keyword>
<evidence type="ECO:0000256" key="6">
    <source>
        <dbReference type="ARBA" id="ARBA00022679"/>
    </source>
</evidence>
<keyword evidence="13 15" id="KW-0472">Membrane</keyword>
<dbReference type="InterPro" id="IPR004358">
    <property type="entry name" value="Sig_transdc_His_kin-like_C"/>
</dbReference>
<name>A0A2Z2NUR0_9GAMM</name>
<protein>
    <recommendedName>
        <fullName evidence="4">histidine kinase</fullName>
        <ecNumber evidence="4">2.7.13.3</ecNumber>
    </recommendedName>
</protein>
<accession>A0A2Z2NUR0</accession>
<keyword evidence="12" id="KW-0902">Two-component regulatory system</keyword>
<gene>
    <name evidence="18" type="primary">kinA</name>
    <name evidence="18" type="ORF">IMCC3135_26235</name>
</gene>
<keyword evidence="5" id="KW-0597">Phosphoprotein</keyword>
<dbReference type="PROSITE" id="PS50109">
    <property type="entry name" value="HIS_KIN"/>
    <property type="match status" value="1"/>
</dbReference>